<accession>A0A813FH26</accession>
<dbReference type="AlphaFoldDB" id="A0A813FH26"/>
<comment type="caution">
    <text evidence="2">The sequence shown here is derived from an EMBL/GenBank/DDBJ whole genome shotgun (WGS) entry which is preliminary data.</text>
</comment>
<name>A0A813FH26_POLGL</name>
<feature type="non-terminal residue" evidence="2">
    <location>
        <position position="106"/>
    </location>
</feature>
<dbReference type="PANTHER" id="PTHR23084:SF179">
    <property type="entry name" value="OS10G0565000 PROTEIN"/>
    <property type="match status" value="1"/>
</dbReference>
<evidence type="ECO:0000256" key="1">
    <source>
        <dbReference type="ARBA" id="ARBA00022737"/>
    </source>
</evidence>
<dbReference type="PANTHER" id="PTHR23084">
    <property type="entry name" value="PHOSPHATIDYLINOSITOL-4-PHOSPHATE 5-KINASE RELATED"/>
    <property type="match status" value="1"/>
</dbReference>
<protein>
    <recommendedName>
        <fullName evidence="4">MORN repeat-containing protein 5</fullName>
    </recommendedName>
</protein>
<keyword evidence="1" id="KW-0677">Repeat</keyword>
<gene>
    <name evidence="2" type="ORF">PGLA1383_LOCUS29016</name>
</gene>
<proteinExistence type="predicted"/>
<dbReference type="InterPro" id="IPR003409">
    <property type="entry name" value="MORN"/>
</dbReference>
<dbReference type="Pfam" id="PF02493">
    <property type="entry name" value="MORN"/>
    <property type="match status" value="3"/>
</dbReference>
<dbReference type="Gene3D" id="2.20.110.10">
    <property type="entry name" value="Histone H3 K4-specific methyltransferase SET7/9 N-terminal domain"/>
    <property type="match status" value="1"/>
</dbReference>
<evidence type="ECO:0000313" key="3">
    <source>
        <dbReference type="Proteomes" id="UP000654075"/>
    </source>
</evidence>
<organism evidence="2 3">
    <name type="scientific">Polarella glacialis</name>
    <name type="common">Dinoflagellate</name>
    <dbReference type="NCBI Taxonomy" id="89957"/>
    <lineage>
        <taxon>Eukaryota</taxon>
        <taxon>Sar</taxon>
        <taxon>Alveolata</taxon>
        <taxon>Dinophyceae</taxon>
        <taxon>Suessiales</taxon>
        <taxon>Suessiaceae</taxon>
        <taxon>Polarella</taxon>
    </lineage>
</organism>
<reference evidence="2" key="1">
    <citation type="submission" date="2021-02" db="EMBL/GenBank/DDBJ databases">
        <authorList>
            <person name="Dougan E. K."/>
            <person name="Rhodes N."/>
            <person name="Thang M."/>
            <person name="Chan C."/>
        </authorList>
    </citation>
    <scope>NUCLEOTIDE SEQUENCE</scope>
</reference>
<sequence length="106" mass="11676">LTFPGGSCYQGHFERGRFQDKEGIYTWSSGDIYEGELVDHQRHGVGTNTSSKGFEFKGTWQDNLPSGGEGILKVKAGDGDNVHSFHSKWDNGLMEGAADIKWHQGS</sequence>
<keyword evidence="3" id="KW-1185">Reference proteome</keyword>
<dbReference type="Proteomes" id="UP000654075">
    <property type="component" value="Unassembled WGS sequence"/>
</dbReference>
<dbReference type="SUPFAM" id="SSF82185">
    <property type="entry name" value="Histone H3 K4-specific methyltransferase SET7/9 N-terminal domain"/>
    <property type="match status" value="1"/>
</dbReference>
<dbReference type="EMBL" id="CAJNNV010024978">
    <property type="protein sequence ID" value="CAE8611209.1"/>
    <property type="molecule type" value="Genomic_DNA"/>
</dbReference>
<evidence type="ECO:0008006" key="4">
    <source>
        <dbReference type="Google" id="ProtNLM"/>
    </source>
</evidence>
<evidence type="ECO:0000313" key="2">
    <source>
        <dbReference type="EMBL" id="CAE8611209.1"/>
    </source>
</evidence>
<dbReference type="OrthoDB" id="284854at2759"/>